<comment type="caution">
    <text evidence="4">The sequence shown here is derived from an EMBL/GenBank/DDBJ whole genome shotgun (WGS) entry which is preliminary data.</text>
</comment>
<evidence type="ECO:0000256" key="1">
    <source>
        <dbReference type="ARBA" id="ARBA00022857"/>
    </source>
</evidence>
<reference evidence="4 5" key="1">
    <citation type="submission" date="2017-03" db="EMBL/GenBank/DDBJ databases">
        <title>Genome analysis of strain PAMC 26510.</title>
        <authorList>
            <person name="Oh H.-M."/>
            <person name="Yang J.-A."/>
        </authorList>
    </citation>
    <scope>NUCLEOTIDE SEQUENCE [LARGE SCALE GENOMIC DNA]</scope>
    <source>
        <strain evidence="4 5">PAMC 26510</strain>
    </source>
</reference>
<dbReference type="PANTHER" id="PTHR48106:SF2">
    <property type="entry name" value="ZN2+-BINDING DEHYDROGENASE"/>
    <property type="match status" value="1"/>
</dbReference>
<dbReference type="AlphaFoldDB" id="A0A242N7F9"/>
<evidence type="ECO:0000259" key="3">
    <source>
        <dbReference type="SMART" id="SM00829"/>
    </source>
</evidence>
<keyword evidence="1" id="KW-0521">NADP</keyword>
<keyword evidence="2" id="KW-0560">Oxidoreductase</keyword>
<organism evidence="4 5">
    <name type="scientific">Caballeronia sordidicola</name>
    <name type="common">Burkholderia sordidicola</name>
    <dbReference type="NCBI Taxonomy" id="196367"/>
    <lineage>
        <taxon>Bacteria</taxon>
        <taxon>Pseudomonadati</taxon>
        <taxon>Pseudomonadota</taxon>
        <taxon>Betaproteobacteria</taxon>
        <taxon>Burkholderiales</taxon>
        <taxon>Burkholderiaceae</taxon>
        <taxon>Caballeronia</taxon>
    </lineage>
</organism>
<dbReference type="InterPro" id="IPR036291">
    <property type="entry name" value="NAD(P)-bd_dom_sf"/>
</dbReference>
<protein>
    <submittedName>
        <fullName evidence="4">Alcohol dehydrogenase</fullName>
    </submittedName>
</protein>
<dbReference type="SMART" id="SM00829">
    <property type="entry name" value="PKS_ER"/>
    <property type="match status" value="1"/>
</dbReference>
<dbReference type="InterPro" id="IPR013154">
    <property type="entry name" value="ADH-like_N"/>
</dbReference>
<dbReference type="EMBL" id="NBTY01000028">
    <property type="protein sequence ID" value="OTP79344.1"/>
    <property type="molecule type" value="Genomic_DNA"/>
</dbReference>
<dbReference type="PANTHER" id="PTHR48106">
    <property type="entry name" value="QUINONE OXIDOREDUCTASE PIG3-RELATED"/>
    <property type="match status" value="1"/>
</dbReference>
<dbReference type="Gene3D" id="3.90.180.10">
    <property type="entry name" value="Medium-chain alcohol dehydrogenases, catalytic domain"/>
    <property type="match status" value="1"/>
</dbReference>
<dbReference type="GO" id="GO:0016651">
    <property type="term" value="F:oxidoreductase activity, acting on NAD(P)H"/>
    <property type="evidence" value="ECO:0007669"/>
    <property type="project" value="TreeGrafter"/>
</dbReference>
<evidence type="ECO:0000256" key="2">
    <source>
        <dbReference type="ARBA" id="ARBA00023002"/>
    </source>
</evidence>
<evidence type="ECO:0000313" key="5">
    <source>
        <dbReference type="Proteomes" id="UP000194546"/>
    </source>
</evidence>
<evidence type="ECO:0000313" key="4">
    <source>
        <dbReference type="EMBL" id="OTP79344.1"/>
    </source>
</evidence>
<dbReference type="InterPro" id="IPR020843">
    <property type="entry name" value="ER"/>
</dbReference>
<dbReference type="SUPFAM" id="SSF50129">
    <property type="entry name" value="GroES-like"/>
    <property type="match status" value="1"/>
</dbReference>
<accession>A0A242N7F9</accession>
<feature type="domain" description="Enoyl reductase (ER)" evidence="3">
    <location>
        <begin position="17"/>
        <end position="336"/>
    </location>
</feature>
<proteinExistence type="predicted"/>
<dbReference type="Gene3D" id="3.40.50.720">
    <property type="entry name" value="NAD(P)-binding Rossmann-like Domain"/>
    <property type="match status" value="1"/>
</dbReference>
<sequence length="338" mass="35308">MNSNLETACQVVHNTFGDPASVLRVSAAHRPASPADGEVLVRVTHSAIHRGDLHLVTGTYAGKRGQSTDGPRVPGLEAVGVVTEAASATLAASGLEIGARVAFFAPDAWQSWRVLPAAALVPVPAQIPDDIAAQMLINSITALHVLRQASAVHANVQTIIQTGAASAVSKLITHFALQRGISPIRLVRSEQSADVLRSVLPGGAVISISQPDWRDQVREHASGELALAFDCVSGDMIGELSDLMADSATIMSYGALDDSPAATAKLMNRGQRLQGVTVGHWFGAAAKQQHADIGQALEVARNHPELFGHADQFEVGDLSSAISAVTAPSKSGNVLIKF</sequence>
<name>A0A242N7F9_CABSO</name>
<dbReference type="Proteomes" id="UP000194546">
    <property type="component" value="Unassembled WGS sequence"/>
</dbReference>
<dbReference type="Pfam" id="PF08240">
    <property type="entry name" value="ADH_N"/>
    <property type="match status" value="1"/>
</dbReference>
<dbReference type="RefSeq" id="WP_062003830.1">
    <property type="nucleotide sequence ID" value="NZ_NBTY01000028.1"/>
</dbReference>
<gene>
    <name evidence="4" type="ORF">PAMC26510_05820</name>
</gene>
<dbReference type="InterPro" id="IPR011032">
    <property type="entry name" value="GroES-like_sf"/>
</dbReference>
<dbReference type="SUPFAM" id="SSF51735">
    <property type="entry name" value="NAD(P)-binding Rossmann-fold domains"/>
    <property type="match status" value="1"/>
</dbReference>
<dbReference type="GO" id="GO:0070402">
    <property type="term" value="F:NADPH binding"/>
    <property type="evidence" value="ECO:0007669"/>
    <property type="project" value="TreeGrafter"/>
</dbReference>